<feature type="compositionally biased region" description="Polar residues" evidence="1">
    <location>
        <begin position="704"/>
        <end position="721"/>
    </location>
</feature>
<feature type="region of interest" description="Disordered" evidence="1">
    <location>
        <begin position="698"/>
        <end position="721"/>
    </location>
</feature>
<name>A0ABW1MHL2_9ACTN</name>
<accession>A0ABW1MHL2</accession>
<dbReference type="Gene3D" id="1.25.40.10">
    <property type="entry name" value="Tetratricopeptide repeat domain"/>
    <property type="match status" value="1"/>
</dbReference>
<dbReference type="SUPFAM" id="SSF52540">
    <property type="entry name" value="P-loop containing nucleoside triphosphate hydrolases"/>
    <property type="match status" value="1"/>
</dbReference>
<keyword evidence="3" id="KW-0067">ATP-binding</keyword>
<dbReference type="SUPFAM" id="SSF48452">
    <property type="entry name" value="TPR-like"/>
    <property type="match status" value="1"/>
</dbReference>
<dbReference type="Gene3D" id="3.40.50.300">
    <property type="entry name" value="P-loop containing nucleotide triphosphate hydrolases"/>
    <property type="match status" value="1"/>
</dbReference>
<dbReference type="Pfam" id="PF25872">
    <property type="entry name" value="HTH_77"/>
    <property type="match status" value="1"/>
</dbReference>
<evidence type="ECO:0000313" key="3">
    <source>
        <dbReference type="EMBL" id="MFC6063306.1"/>
    </source>
</evidence>
<dbReference type="PRINTS" id="PR00364">
    <property type="entry name" value="DISEASERSIST"/>
</dbReference>
<keyword evidence="3" id="KW-0547">Nucleotide-binding</keyword>
<evidence type="ECO:0000313" key="4">
    <source>
        <dbReference type="Proteomes" id="UP001596139"/>
    </source>
</evidence>
<keyword evidence="4" id="KW-1185">Reference proteome</keyword>
<dbReference type="PANTHER" id="PTHR47691:SF3">
    <property type="entry name" value="HTH-TYPE TRANSCRIPTIONAL REGULATOR RV0890C-RELATED"/>
    <property type="match status" value="1"/>
</dbReference>
<dbReference type="PANTHER" id="PTHR47691">
    <property type="entry name" value="REGULATOR-RELATED"/>
    <property type="match status" value="1"/>
</dbReference>
<dbReference type="Proteomes" id="UP001596139">
    <property type="component" value="Unassembled WGS sequence"/>
</dbReference>
<dbReference type="InterPro" id="IPR027417">
    <property type="entry name" value="P-loop_NTPase"/>
</dbReference>
<organism evidence="3 4">
    <name type="scientific">Streptomyces ochraceiscleroticus</name>
    <dbReference type="NCBI Taxonomy" id="47761"/>
    <lineage>
        <taxon>Bacteria</taxon>
        <taxon>Bacillati</taxon>
        <taxon>Actinomycetota</taxon>
        <taxon>Actinomycetes</taxon>
        <taxon>Kitasatosporales</taxon>
        <taxon>Streptomycetaceae</taxon>
        <taxon>Streptomyces</taxon>
    </lineage>
</organism>
<dbReference type="InterPro" id="IPR058852">
    <property type="entry name" value="HTH_77"/>
</dbReference>
<reference evidence="4" key="1">
    <citation type="journal article" date="2019" name="Int. J. Syst. Evol. Microbiol.">
        <title>The Global Catalogue of Microorganisms (GCM) 10K type strain sequencing project: providing services to taxonomists for standard genome sequencing and annotation.</title>
        <authorList>
            <consortium name="The Broad Institute Genomics Platform"/>
            <consortium name="The Broad Institute Genome Sequencing Center for Infectious Disease"/>
            <person name="Wu L."/>
            <person name="Ma J."/>
        </authorList>
    </citation>
    <scope>NUCLEOTIDE SEQUENCE [LARGE SCALE GENOMIC DNA]</scope>
    <source>
        <strain evidence="4">CGMCC 1.15180</strain>
    </source>
</reference>
<evidence type="ECO:0000256" key="1">
    <source>
        <dbReference type="SAM" id="MobiDB-lite"/>
    </source>
</evidence>
<proteinExistence type="predicted"/>
<dbReference type="InterPro" id="IPR011990">
    <property type="entry name" value="TPR-like_helical_dom_sf"/>
</dbReference>
<dbReference type="RefSeq" id="WP_051861561.1">
    <property type="nucleotide sequence ID" value="NZ_JBHSPX010000004.1"/>
</dbReference>
<evidence type="ECO:0000259" key="2">
    <source>
        <dbReference type="Pfam" id="PF25872"/>
    </source>
</evidence>
<feature type="domain" description="Winged helix-turn-helix" evidence="2">
    <location>
        <begin position="287"/>
        <end position="358"/>
    </location>
</feature>
<dbReference type="GO" id="GO:0005524">
    <property type="term" value="F:ATP binding"/>
    <property type="evidence" value="ECO:0007669"/>
    <property type="project" value="UniProtKB-KW"/>
</dbReference>
<gene>
    <name evidence="3" type="ORF">ACFP4F_12185</name>
</gene>
<sequence length="721" mass="78726">MGNLPAQATRTVGREPELAQLRRLVARARLVTVTGVGGVGKTRLALQAAADLQPWFRDGAWLVELSPLRKGSVLPFAIAEALSVADQALCPMIDVVADHLAGREVLLILDTCEHLPEACALVAETLLRAAPGLRIVATSRRPLDMMVEEVFTLEPLPVPKAGAPAPGEDAGDAGDAVALLADRAAAAVPGFAVTEANWPQAAALCRRLEGLPLAIELAAARLGELPLTELTRRLEDRFTVLKTTEEPTHEADAPASSRLPSIREVPPWHRALRTAIGWSHQLCTPAERLLWARLSVFAGSFDPAVAMQVCADEHLPAEQIPKLLGKLVHESLLIWQPTAAGERYRMLDTIREYGAHWLRLLGERRRLHRRHRDFYLALARAGDTAWFGPDEFAWFDRVCSEHDNLRAALEFCLTEPEGHTALDLAGALWFLWYPCGFLKEGQHYLERALALDTAPSRARNKALWACALTALLQGDTCTGTALAQECTAVAEQLGDSDALTLALVTTHSAAWIRGDLDEVVSTMESLRPHRRPGELTLATQCVHVGLAKVQAARGRFEDAVAELEELRALCARRGERWARATADWHQARIELARGNPQAAHACARTSLEVNHRLHDRPGVAICLDLLARAAAARGHAERAAHLLGLAQQVWDILGRIQFGVPEHIAVRHACEQQLRHALGNHAFETAFRTGYETDPDTGIAHILSTPSASRPGTSQDLPGWD</sequence>
<protein>
    <submittedName>
        <fullName evidence="3">ATP-binding protein</fullName>
    </submittedName>
</protein>
<dbReference type="EMBL" id="JBHSPX010000004">
    <property type="protein sequence ID" value="MFC6063306.1"/>
    <property type="molecule type" value="Genomic_DNA"/>
</dbReference>
<comment type="caution">
    <text evidence="3">The sequence shown here is derived from an EMBL/GenBank/DDBJ whole genome shotgun (WGS) entry which is preliminary data.</text>
</comment>